<dbReference type="AlphaFoldDB" id="X1LTV3"/>
<feature type="non-terminal residue" evidence="4">
    <location>
        <position position="1"/>
    </location>
</feature>
<keyword evidence="2" id="KW-0808">Transferase</keyword>
<evidence type="ECO:0000313" key="4">
    <source>
        <dbReference type="EMBL" id="GAI22807.1"/>
    </source>
</evidence>
<reference evidence="4" key="1">
    <citation type="journal article" date="2014" name="Front. Microbiol.">
        <title>High frequency of phylogenetically diverse reductive dehalogenase-homologous genes in deep subseafloor sedimentary metagenomes.</title>
        <authorList>
            <person name="Kawai M."/>
            <person name="Futagami T."/>
            <person name="Toyoda A."/>
            <person name="Takaki Y."/>
            <person name="Nishi S."/>
            <person name="Hori S."/>
            <person name="Arai W."/>
            <person name="Tsubouchi T."/>
            <person name="Morono Y."/>
            <person name="Uchiyama I."/>
            <person name="Ito T."/>
            <person name="Fujiyama A."/>
            <person name="Inagaki F."/>
            <person name="Takami H."/>
        </authorList>
    </citation>
    <scope>NUCLEOTIDE SEQUENCE</scope>
    <source>
        <strain evidence="4">Expedition CK06-06</strain>
    </source>
</reference>
<dbReference type="EMBL" id="BARV01020034">
    <property type="protein sequence ID" value="GAI22807.1"/>
    <property type="molecule type" value="Genomic_DNA"/>
</dbReference>
<dbReference type="SUPFAM" id="SSF53335">
    <property type="entry name" value="S-adenosyl-L-methionine-dependent methyltransferases"/>
    <property type="match status" value="1"/>
</dbReference>
<gene>
    <name evidence="4" type="ORF">S06H3_33551</name>
</gene>
<comment type="caution">
    <text evidence="4">The sequence shown here is derived from an EMBL/GenBank/DDBJ whole genome shotgun (WGS) entry which is preliminary data.</text>
</comment>
<evidence type="ECO:0000256" key="1">
    <source>
        <dbReference type="ARBA" id="ARBA00022603"/>
    </source>
</evidence>
<name>X1LTV3_9ZZZZ</name>
<dbReference type="GO" id="GO:0032259">
    <property type="term" value="P:methylation"/>
    <property type="evidence" value="ECO:0007669"/>
    <property type="project" value="UniProtKB-KW"/>
</dbReference>
<evidence type="ECO:0000256" key="3">
    <source>
        <dbReference type="ARBA" id="ARBA00022691"/>
    </source>
</evidence>
<dbReference type="InterPro" id="IPR007757">
    <property type="entry name" value="MT-A70-like"/>
</dbReference>
<dbReference type="InterPro" id="IPR029063">
    <property type="entry name" value="SAM-dependent_MTases_sf"/>
</dbReference>
<keyword evidence="3" id="KW-0949">S-adenosyl-L-methionine</keyword>
<dbReference type="Pfam" id="PF05063">
    <property type="entry name" value="MT-A70"/>
    <property type="match status" value="1"/>
</dbReference>
<keyword evidence="1" id="KW-0489">Methyltransferase</keyword>
<sequence length="103" mass="12039">CLTVIDAWGFTYKTNMVWIKDKFGMGYHYRGRHEHLLLGTKGKGRLPAATEKWESVIFAPRGEHSEKPKILYDIIEAAYPNCKYLELFARNTRKGWMSWGDEI</sequence>
<dbReference type="PROSITE" id="PS51143">
    <property type="entry name" value="MT_A70"/>
    <property type="match status" value="1"/>
</dbReference>
<organism evidence="4">
    <name type="scientific">marine sediment metagenome</name>
    <dbReference type="NCBI Taxonomy" id="412755"/>
    <lineage>
        <taxon>unclassified sequences</taxon>
        <taxon>metagenomes</taxon>
        <taxon>ecological metagenomes</taxon>
    </lineage>
</organism>
<evidence type="ECO:0000256" key="2">
    <source>
        <dbReference type="ARBA" id="ARBA00022679"/>
    </source>
</evidence>
<dbReference type="GO" id="GO:0001734">
    <property type="term" value="F:mRNA m(6)A methyltransferase activity"/>
    <property type="evidence" value="ECO:0007669"/>
    <property type="project" value="UniProtKB-ARBA"/>
</dbReference>
<dbReference type="PANTHER" id="PTHR12829:SF7">
    <property type="entry name" value="N6-ADENOSINE-METHYLTRANSFERASE CATALYTIC SUBUNIT"/>
    <property type="match status" value="1"/>
</dbReference>
<dbReference type="PANTHER" id="PTHR12829">
    <property type="entry name" value="N6-ADENOSINE-METHYLTRANSFERASE"/>
    <property type="match status" value="1"/>
</dbReference>
<proteinExistence type="predicted"/>
<accession>X1LTV3</accession>
<evidence type="ECO:0008006" key="5">
    <source>
        <dbReference type="Google" id="ProtNLM"/>
    </source>
</evidence>
<protein>
    <recommendedName>
        <fullName evidence="5">DNA methylase N-4/N-6 domain-containing protein</fullName>
    </recommendedName>
</protein>